<organism evidence="1">
    <name type="scientific">Candidatus Berkiella aquae</name>
    <dbReference type="NCBI Taxonomy" id="295108"/>
    <lineage>
        <taxon>Bacteria</taxon>
        <taxon>Pseudomonadati</taxon>
        <taxon>Pseudomonadota</taxon>
        <taxon>Gammaproteobacteria</taxon>
        <taxon>Candidatus Berkiellales</taxon>
        <taxon>Candidatus Berkiellaceae</taxon>
        <taxon>Candidatus Berkiella</taxon>
    </lineage>
</organism>
<dbReference type="Proteomes" id="UP000051497">
    <property type="component" value="Unassembled WGS sequence"/>
</dbReference>
<dbReference type="AlphaFoldDB" id="A0A0Q9YU92"/>
<name>A0A0Q9YU92_9GAMM</name>
<evidence type="ECO:0008006" key="4">
    <source>
        <dbReference type="Google" id="ProtNLM"/>
    </source>
</evidence>
<accession>A0A0Q9YU92</accession>
<evidence type="ECO:0000313" key="3">
    <source>
        <dbReference type="Proteomes" id="UP000051497"/>
    </source>
</evidence>
<dbReference type="EMBL" id="LKAJ01000011">
    <property type="protein sequence ID" value="KRG20500.1"/>
    <property type="molecule type" value="Genomic_DNA"/>
</dbReference>
<dbReference type="RefSeq" id="WP_075067041.1">
    <property type="nucleotide sequence ID" value="NZ_LKAJ02000001.1"/>
</dbReference>
<reference evidence="2" key="2">
    <citation type="journal article" date="2016" name="Genome Announc.">
        <title>Draft Genome Sequences of Two Novel Amoeba-Resistant Intranuclear Bacteria, 'Candidatus Berkiella cookevillensis' and 'Candidatus Berkiella aquae'.</title>
        <authorList>
            <person name="Mehari Y.T."/>
            <person name="Arivett B.A."/>
            <person name="Farone A.L."/>
            <person name="Gunderson J.H."/>
            <person name="Farone M.B."/>
        </authorList>
    </citation>
    <scope>NUCLEOTIDE SEQUENCE</scope>
    <source>
        <strain evidence="2">HT99</strain>
    </source>
</reference>
<reference evidence="1" key="1">
    <citation type="submission" date="2015-09" db="EMBL/GenBank/DDBJ databases">
        <title>Draft Genome Sequences of Two Novel Amoeba-resistant Intranuclear Bacteria, Candidatus Berkiella cookevillensis and Candidatus Berkiella aquae.</title>
        <authorList>
            <person name="Mehari Y.T."/>
            <person name="Arivett B.A."/>
            <person name="Farone A.L."/>
            <person name="Gunderson J.H."/>
            <person name="Farone M.B."/>
        </authorList>
    </citation>
    <scope>NUCLEOTIDE SEQUENCE [LARGE SCALE GENOMIC DNA]</scope>
    <source>
        <strain evidence="1">HT99</strain>
    </source>
</reference>
<reference evidence="2" key="3">
    <citation type="submission" date="2021-06" db="EMBL/GenBank/DDBJ databases">
        <title>Genomic Description and Analysis of Intracellular Bacteria, Candidatus Berkiella cookevillensis and Candidatus Berkiella aquae.</title>
        <authorList>
            <person name="Kidane D.T."/>
            <person name="Mehari Y.T."/>
            <person name="Rice F.C."/>
            <person name="Arivett B.A."/>
            <person name="Farone A.L."/>
            <person name="Berk S.G."/>
            <person name="Farone M.B."/>
        </authorList>
    </citation>
    <scope>NUCLEOTIDE SEQUENCE</scope>
    <source>
        <strain evidence="2">HT99</strain>
    </source>
</reference>
<keyword evidence="3" id="KW-1185">Reference proteome</keyword>
<evidence type="ECO:0000313" key="2">
    <source>
        <dbReference type="EMBL" id="MCS5712207.1"/>
    </source>
</evidence>
<proteinExistence type="predicted"/>
<gene>
    <name evidence="2" type="ORF">HT99x_012255</name>
    <name evidence="1" type="ORF">HT99x_02430</name>
</gene>
<comment type="caution">
    <text evidence="1">The sequence shown here is derived from an EMBL/GenBank/DDBJ whole genome shotgun (WGS) entry which is preliminary data.</text>
</comment>
<sequence length="642" mass="73415">MIGAPITFSSKMFEHFECIYSLANKHFGGIKVVSGATIRETITRLQQELPWIMKFRAEDIEQMATLSDVTQGFSQLSLKGASKKDTVKLKQMAANIGLTPTNSGKKDFYEALHNRFMACFILSSHVFKTLYDHQEDLQKTKEQEQIFHEAIRHFLLLGCITGLNIAVYLTHPAHEKCDPKKISTVLNTINNWNTLLETYHLHIAKENSFEEMRLLFIQHFLAFQDMTIQKGIFLPMFSKPLDSIIDFMNQPQTEQFVIPAQMRLPFSTKELLFHVKRKNDRAIQLGTASNIEVMLPLKDSLHCPSKDSLKLLADKLQTIYKNQQTKGSQILFYYGSPYGNVDLFNVHYDATRSKLIVVNIHPERCGAQHDLLSNLEYLLRSRRIPLHIFACQADFGSLQQHAAVYALRLCSLIAQVPVARLEREAIPCPAFIDTVHKSEQRLGIIVNVSWFPINILGDKAILLKSTLPELRTLLGKRFANYQTQYDLTEATQDMPDMLSTYADYCRKWLGLTYFCNQPFRGITIENIAQKLASTSDGQTIRRAAAGYCSLREFEFVINHFKSTQNEALLHKPAKEKDYTPLHWALKEKQGKRAALLLNATTFAADELNEKNMYNMSAYDYFANAADDSTLKNNAVLQRCLKR</sequence>
<evidence type="ECO:0000313" key="1">
    <source>
        <dbReference type="EMBL" id="KRG20500.1"/>
    </source>
</evidence>
<protein>
    <recommendedName>
        <fullName evidence="4">Ankyrin repeats (3 copies)</fullName>
    </recommendedName>
</protein>
<dbReference type="EMBL" id="LKAJ02000001">
    <property type="protein sequence ID" value="MCS5712207.1"/>
    <property type="molecule type" value="Genomic_DNA"/>
</dbReference>